<sequence>MPRTTLYEYRAWPSEEMPHIEALHHLFGLGVAEIRTDTYLFSAARPNWLIVLHGVAAVEILEKTGEDGLLTVWKVIGRSEFPLRRSLVRHLQEAFPEADLSHRILVPGDLISWLDGDTEMFTVNKRTVQFQREGCVAEFSQVEVGGRRAETFSLISKRADTVTEALDFLPAPRLENTDYGSWLQDRPWSAQILEPVAKSYRPMPVLGAARVA</sequence>
<gene>
    <name evidence="1" type="ORF">HPO_05005</name>
</gene>
<keyword evidence="2" id="KW-1185">Reference proteome</keyword>
<comment type="caution">
    <text evidence="1">The sequence shown here is derived from an EMBL/GenBank/DDBJ whole genome shotgun (WGS) entry which is preliminary data.</text>
</comment>
<dbReference type="Proteomes" id="UP000027100">
    <property type="component" value="Unassembled WGS sequence"/>
</dbReference>
<dbReference type="OrthoDB" id="9879618at2"/>
<organism evidence="1 2">
    <name type="scientific">Hyphomonas polymorpha PS728</name>
    <dbReference type="NCBI Taxonomy" id="1280954"/>
    <lineage>
        <taxon>Bacteria</taxon>
        <taxon>Pseudomonadati</taxon>
        <taxon>Pseudomonadota</taxon>
        <taxon>Alphaproteobacteria</taxon>
        <taxon>Hyphomonadales</taxon>
        <taxon>Hyphomonadaceae</taxon>
        <taxon>Hyphomonas</taxon>
    </lineage>
</organism>
<dbReference type="RefSeq" id="WP_035595247.1">
    <property type="nucleotide sequence ID" value="NZ_ARYM01000004.1"/>
</dbReference>
<accession>A0A062VH00</accession>
<dbReference type="STRING" id="1280954.HPO_05005"/>
<evidence type="ECO:0000313" key="1">
    <source>
        <dbReference type="EMBL" id="KCZ99718.1"/>
    </source>
</evidence>
<dbReference type="EMBL" id="ARYM01000004">
    <property type="protein sequence ID" value="KCZ99718.1"/>
    <property type="molecule type" value="Genomic_DNA"/>
</dbReference>
<protein>
    <submittedName>
        <fullName evidence="1">Uncharacterized protein</fullName>
    </submittedName>
</protein>
<reference evidence="1 2" key="1">
    <citation type="journal article" date="2014" name="Antonie Van Leeuwenhoek">
        <title>Hyphomonas beringensis sp. nov. and Hyphomonas chukchiensis sp. nov., isolated from surface seawater of the Bering Sea and Chukchi Sea.</title>
        <authorList>
            <person name="Li C."/>
            <person name="Lai Q."/>
            <person name="Li G."/>
            <person name="Dong C."/>
            <person name="Wang J."/>
            <person name="Liao Y."/>
            <person name="Shao Z."/>
        </authorList>
    </citation>
    <scope>NUCLEOTIDE SEQUENCE [LARGE SCALE GENOMIC DNA]</scope>
    <source>
        <strain evidence="1 2">PS728</strain>
    </source>
</reference>
<dbReference type="AlphaFoldDB" id="A0A062VH00"/>
<evidence type="ECO:0000313" key="2">
    <source>
        <dbReference type="Proteomes" id="UP000027100"/>
    </source>
</evidence>
<name>A0A062VH00_9PROT</name>
<dbReference type="PATRIC" id="fig|1280954.3.peg.1025"/>
<proteinExistence type="predicted"/>